<gene>
    <name evidence="1" type="ORF">DERYTH_LOCUS5477</name>
</gene>
<dbReference type="AlphaFoldDB" id="A0A9N9B6W3"/>
<accession>A0A9N9B6W3</accession>
<protein>
    <submittedName>
        <fullName evidence="1">18065_t:CDS:1</fullName>
    </submittedName>
</protein>
<comment type="caution">
    <text evidence="1">The sequence shown here is derived from an EMBL/GenBank/DDBJ whole genome shotgun (WGS) entry which is preliminary data.</text>
</comment>
<organism evidence="1 2">
    <name type="scientific">Dentiscutata erythropus</name>
    <dbReference type="NCBI Taxonomy" id="1348616"/>
    <lineage>
        <taxon>Eukaryota</taxon>
        <taxon>Fungi</taxon>
        <taxon>Fungi incertae sedis</taxon>
        <taxon>Mucoromycota</taxon>
        <taxon>Glomeromycotina</taxon>
        <taxon>Glomeromycetes</taxon>
        <taxon>Diversisporales</taxon>
        <taxon>Gigasporaceae</taxon>
        <taxon>Dentiscutata</taxon>
    </lineage>
</organism>
<evidence type="ECO:0000313" key="1">
    <source>
        <dbReference type="EMBL" id="CAG8555454.1"/>
    </source>
</evidence>
<reference evidence="1" key="1">
    <citation type="submission" date="2021-06" db="EMBL/GenBank/DDBJ databases">
        <authorList>
            <person name="Kallberg Y."/>
            <person name="Tangrot J."/>
            <person name="Rosling A."/>
        </authorList>
    </citation>
    <scope>NUCLEOTIDE SEQUENCE</scope>
    <source>
        <strain evidence="1">MA453B</strain>
    </source>
</reference>
<dbReference type="Proteomes" id="UP000789405">
    <property type="component" value="Unassembled WGS sequence"/>
</dbReference>
<keyword evidence="2" id="KW-1185">Reference proteome</keyword>
<proteinExistence type="predicted"/>
<dbReference type="EMBL" id="CAJVPY010002292">
    <property type="protein sequence ID" value="CAG8555454.1"/>
    <property type="molecule type" value="Genomic_DNA"/>
</dbReference>
<sequence length="47" mass="5885">MEKRELTTEDVVNELECAKTDRDELRQRCKYFRDRHAEEKEKINKNW</sequence>
<name>A0A9N9B6W3_9GLOM</name>
<evidence type="ECO:0000313" key="2">
    <source>
        <dbReference type="Proteomes" id="UP000789405"/>
    </source>
</evidence>